<organism evidence="2 3">
    <name type="scientific">Desulfofarcimen acetoxidans (strain ATCC 49208 / DSM 771 / KCTC 5769 / VKM B-1644 / 5575)</name>
    <name type="common">Desulfotomaculum acetoxidans</name>
    <dbReference type="NCBI Taxonomy" id="485916"/>
    <lineage>
        <taxon>Bacteria</taxon>
        <taxon>Bacillati</taxon>
        <taxon>Bacillota</taxon>
        <taxon>Clostridia</taxon>
        <taxon>Eubacteriales</taxon>
        <taxon>Peptococcaceae</taxon>
        <taxon>Desulfofarcimen</taxon>
    </lineage>
</organism>
<evidence type="ECO:0000313" key="2">
    <source>
        <dbReference type="EMBL" id="ACV63765.1"/>
    </source>
</evidence>
<sequence>MVNYLSLEQVKTLHNLIDPGITVIKDEAALQDALAGPQATVLGEDAYSTVDEKAAVLLDHMIKEKPFKTANRRTGLLTYLVFLYVNNHQITVSSDKLVELVDSVAVKHIPISDILAFTRHSTTVIQPKYENFSDVANFIYNHYEEAFNELS</sequence>
<reference evidence="2 3" key="1">
    <citation type="journal article" date="2009" name="Stand. Genomic Sci.">
        <title>Complete genome sequence of Desulfotomaculum acetoxidans type strain (5575).</title>
        <authorList>
            <person name="Spring S."/>
            <person name="Lapidus A."/>
            <person name="Schroder M."/>
            <person name="Gleim D."/>
            <person name="Sims D."/>
            <person name="Meincke L."/>
            <person name="Glavina Del Rio T."/>
            <person name="Tice H."/>
            <person name="Copeland A."/>
            <person name="Cheng J.F."/>
            <person name="Lucas S."/>
            <person name="Chen F."/>
            <person name="Nolan M."/>
            <person name="Bruce D."/>
            <person name="Goodwin L."/>
            <person name="Pitluck S."/>
            <person name="Ivanova N."/>
            <person name="Mavromatis K."/>
            <person name="Mikhailova N."/>
            <person name="Pati A."/>
            <person name="Chen A."/>
            <person name="Palaniappan K."/>
            <person name="Land M."/>
            <person name="Hauser L."/>
            <person name="Chang Y.J."/>
            <person name="Jeffries C.D."/>
            <person name="Chain P."/>
            <person name="Saunders E."/>
            <person name="Brettin T."/>
            <person name="Detter J.C."/>
            <person name="Goker M."/>
            <person name="Bristow J."/>
            <person name="Eisen J.A."/>
            <person name="Markowitz V."/>
            <person name="Hugenholtz P."/>
            <person name="Kyrpides N.C."/>
            <person name="Klenk H.P."/>
            <person name="Han C."/>
        </authorList>
    </citation>
    <scope>NUCLEOTIDE SEQUENCE [LARGE SCALE GENOMIC DNA]</scope>
    <source>
        <strain evidence="3">ATCC 49208 / DSM 771 / VKM B-1644</strain>
    </source>
</reference>
<protein>
    <submittedName>
        <fullName evidence="2">Death-on-curing family protein</fullName>
    </submittedName>
</protein>
<proteinExistence type="predicted"/>
<dbReference type="EMBL" id="CP001720">
    <property type="protein sequence ID" value="ACV63765.1"/>
    <property type="molecule type" value="Genomic_DNA"/>
</dbReference>
<evidence type="ECO:0000313" key="3">
    <source>
        <dbReference type="Proteomes" id="UP000002217"/>
    </source>
</evidence>
<dbReference type="Gene3D" id="1.20.120.1870">
    <property type="entry name" value="Fic/DOC protein, Fido domain"/>
    <property type="match status" value="1"/>
</dbReference>
<dbReference type="InterPro" id="IPR003812">
    <property type="entry name" value="Fido"/>
</dbReference>
<dbReference type="AlphaFoldDB" id="C8W3H9"/>
<dbReference type="PROSITE" id="PS51459">
    <property type="entry name" value="FIDO"/>
    <property type="match status" value="1"/>
</dbReference>
<dbReference type="STRING" id="485916.Dtox_3013"/>
<accession>C8W3H9</accession>
<dbReference type="NCBIfam" id="TIGR01550">
    <property type="entry name" value="DOC_P1"/>
    <property type="match status" value="1"/>
</dbReference>
<dbReference type="RefSeq" id="WP_015758457.1">
    <property type="nucleotide sequence ID" value="NC_013216.1"/>
</dbReference>
<feature type="domain" description="Fido" evidence="1">
    <location>
        <begin position="5"/>
        <end position="120"/>
    </location>
</feature>
<evidence type="ECO:0000259" key="1">
    <source>
        <dbReference type="PROSITE" id="PS51459"/>
    </source>
</evidence>
<dbReference type="Pfam" id="PF02661">
    <property type="entry name" value="Fic"/>
    <property type="match status" value="1"/>
</dbReference>
<name>C8W3H9_DESAS</name>
<dbReference type="InterPro" id="IPR053737">
    <property type="entry name" value="Type_II_TA_Toxin"/>
</dbReference>
<dbReference type="HOGENOM" id="CLU_115697_5_1_9"/>
<dbReference type="PANTHER" id="PTHR39426">
    <property type="entry name" value="HOMOLOGY TO DEATH-ON-CURING PROTEIN OF PHAGE P1"/>
    <property type="match status" value="1"/>
</dbReference>
<dbReference type="Proteomes" id="UP000002217">
    <property type="component" value="Chromosome"/>
</dbReference>
<dbReference type="GO" id="GO:0016301">
    <property type="term" value="F:kinase activity"/>
    <property type="evidence" value="ECO:0007669"/>
    <property type="project" value="InterPro"/>
</dbReference>
<gene>
    <name evidence="2" type="ordered locus">Dtox_3013</name>
</gene>
<dbReference type="KEGG" id="dae:Dtox_3013"/>
<dbReference type="OrthoDB" id="9802752at2"/>
<dbReference type="PANTHER" id="PTHR39426:SF1">
    <property type="entry name" value="HOMOLOGY TO DEATH-ON-CURING PROTEIN OF PHAGE P1"/>
    <property type="match status" value="1"/>
</dbReference>
<dbReference type="eggNOG" id="COG3654">
    <property type="taxonomic scope" value="Bacteria"/>
</dbReference>
<dbReference type="InterPro" id="IPR006440">
    <property type="entry name" value="Doc"/>
</dbReference>
<keyword evidence="3" id="KW-1185">Reference proteome</keyword>